<keyword evidence="6 11" id="KW-0812">Transmembrane</keyword>
<feature type="region of interest" description="Disordered" evidence="10">
    <location>
        <begin position="281"/>
        <end position="300"/>
    </location>
</feature>
<feature type="compositionally biased region" description="Low complexity" evidence="10">
    <location>
        <begin position="532"/>
        <end position="541"/>
    </location>
</feature>
<evidence type="ECO:0000313" key="13">
    <source>
        <dbReference type="EMBL" id="GAO48021.1"/>
    </source>
</evidence>
<dbReference type="CDD" id="cd04190">
    <property type="entry name" value="Chitin_synth_C"/>
    <property type="match status" value="1"/>
</dbReference>
<feature type="compositionally biased region" description="Low complexity" evidence="10">
    <location>
        <begin position="176"/>
        <end position="196"/>
    </location>
</feature>
<reference evidence="13 14" key="1">
    <citation type="journal article" date="2011" name="J. Gen. Appl. Microbiol.">
        <title>Draft genome sequencing of the enigmatic yeast Saitoella complicata.</title>
        <authorList>
            <person name="Nishida H."/>
            <person name="Hamamoto M."/>
            <person name="Sugiyama J."/>
        </authorList>
    </citation>
    <scope>NUCLEOTIDE SEQUENCE [LARGE SCALE GENOMIC DNA]</scope>
    <source>
        <strain evidence="13 14">NRRL Y-17804</strain>
    </source>
</reference>
<reference evidence="13 14" key="3">
    <citation type="journal article" date="2015" name="Genome Announc.">
        <title>Draft Genome Sequence of the Archiascomycetous Yeast Saitoella complicata.</title>
        <authorList>
            <person name="Yamauchi K."/>
            <person name="Kondo S."/>
            <person name="Hamamoto M."/>
            <person name="Takahashi Y."/>
            <person name="Ogura Y."/>
            <person name="Hayashi T."/>
            <person name="Nishida H."/>
        </authorList>
    </citation>
    <scope>NUCLEOTIDE SEQUENCE [LARGE SCALE GENOMIC DNA]</scope>
    <source>
        <strain evidence="13 14">NRRL Y-17804</strain>
    </source>
</reference>
<dbReference type="Pfam" id="PF08407">
    <property type="entry name" value="Chitin_synth_1N"/>
    <property type="match status" value="1"/>
</dbReference>
<dbReference type="PANTHER" id="PTHR22914:SF9">
    <property type="entry name" value="CHITIN SYNTHASE 1"/>
    <property type="match status" value="1"/>
</dbReference>
<feature type="region of interest" description="Disordered" evidence="10">
    <location>
        <begin position="340"/>
        <end position="370"/>
    </location>
</feature>
<feature type="region of interest" description="Disordered" evidence="10">
    <location>
        <begin position="531"/>
        <end position="562"/>
    </location>
</feature>
<evidence type="ECO:0000256" key="10">
    <source>
        <dbReference type="SAM" id="MobiDB-lite"/>
    </source>
</evidence>
<feature type="domain" description="Chitin synthase N-terminal" evidence="12">
    <location>
        <begin position="924"/>
        <end position="992"/>
    </location>
</feature>
<feature type="transmembrane region" description="Helical" evidence="11">
    <location>
        <begin position="1347"/>
        <end position="1371"/>
    </location>
</feature>
<dbReference type="STRING" id="698492.A0A0E9NE98"/>
<accession>A0A0E9NE98</accession>
<feature type="region of interest" description="Disordered" evidence="10">
    <location>
        <begin position="721"/>
        <end position="764"/>
    </location>
</feature>
<name>A0A0E9NE98_SAICN</name>
<feature type="region of interest" description="Disordered" evidence="10">
    <location>
        <begin position="447"/>
        <end position="477"/>
    </location>
</feature>
<dbReference type="Pfam" id="PF01644">
    <property type="entry name" value="Chitin_synth_1"/>
    <property type="match status" value="1"/>
</dbReference>
<evidence type="ECO:0000313" key="14">
    <source>
        <dbReference type="Proteomes" id="UP000033140"/>
    </source>
</evidence>
<sequence length="1671" mass="183954">MSILEARRHLNTCTPPLPPHSPPKPPSPKGRGREHELVLGRRESIPLLPFQVQQFAYVYSPHKRQSTTIKSAHPIATSRTDPTPMLTSETDLAIIDPVLSSFSCRQEQRSSYPMIRSPAPRPDSEIFPAGAACAPIAHSNHKEDGRADTAQEVLIERIVAAAFSRLLAAEGLKVTPIPSTTTTTTTTTSSSAFTTPSDRRERGDSARLYELFQKLNQDSAERTERILCEIGILRSEVVELRRHVSTHSQTHAQTPAAGVAGDESSGSKGGLFGSIFRKSVGRPRASSGASTTSYTTTPVYSSPAVPASFLPLPTMSNSEERFDKLDASLAQLTRKVDLLESHSQSRPCTASTVMSPPRPDTASTIMSPPTGVLDTRVNRLLWPRPRLDSRPALVEVWRDVSPERGRGRGRTTATYQEATENEDVQVGTTGVLGHRVQRSSLDFGVNSVQGSASASSRPEHGLRIPGLDRDPSVTGTAVGKEKRVTAGLAGGTGTAKVREEGAKIVMEAKGKVREGTPVAYRFMRELPVNPNTTITTSTSTSPAKLRLSPRSGKRKGDAVVYGPQGSPLKKMISKPFLVHNDVEMSPWTQHILAGTRAPTVGESQHARSKSTGLSCTSPARRRMTFGFGPQEEGGGAGELLGARKQNTKSPRLSQESRVESQQLHTPRIPKSKLGKPVNQQQQHSQQAYMSDDPYAQPSQQRSYDQYHAQVNDQYQSYSAHSAYPQQESATYASHPQDGSYHSGYASPHQDNYYPSSNPASAGMASQGAYPVEAMQPAYHSNQQLHAQGAYQLNDGASFDDDYPVETHIPVRDEYYGATTPNEEVYPLTTYPAGHGSSAYLPPQHTPSPGPGLNAGPGVGAFEGYTAGGVSREPSPAPFRPAGLEDDPHSPLLNAPYPYNADNLDPEGNVRFGEPPPTRQPRRFKTIKRVELYQGNLVLDCPVPSKLLQKVPRRDEREFTHMRYTAATCDPADFKSERFTLRQVLYEQPRHTELFIVITMYNEDEVLFARTMHGVMKNIRHLCSRDRSRVWGKDGWKKVVVCIVSDGRTKINPRTLALLASLGVYQDGVAKNIVNGKPVTAHIYEYTTQITIDPELNTKGAEKGYVPVQMLFCLKEKNQKKINSHRWFFQAFGPVLNPNVCVLLDGGTMPGPTSIYHLWKAFDINSNVAGACGEIVALKGKGGVNLLNPLVAAQNFEYKMSNILDKPLESVFGFISVLPGAFSAYRYIALQNDAKGQGPLASYFKGETLHGSDAGIFEANMYLAEDRILCFELVAKRKCAWVLHYVKSAYAVTDVPDKLPELISQRRRWLNGSFFAAVYALVHAFSIWRSDHSIFRKLMFHVEFLYQFISMVFSWFALGNFFLTFVILTSSLADSSVNFSPGKVLFIIFEWLYAALIVMCFVLSMGNRPQGSKWAYTGTAVFFAIIMAYMIFASGWLSYQGVSATIATLKAENAEFGQNASVTLKAISENTIFRDLVVSLLATYGLYLISSIIYFEPWHMITSFIQYLLLSPSYTNILNVYAFCNTHDVSWGTKGDNGVKTDLGVVNTQKDGQVDVEIPTKDADIDAAYSEAMVVLQQPAPEVKQKRDATTKQEDYYKAFRTRVVLAWIISNAALVAVILNLGSSVNSVSISNSSSATSVYMAILLWFVAGLSLFRFLGSVLYLIIRMFSGE</sequence>
<keyword evidence="14" id="KW-1185">Reference proteome</keyword>
<evidence type="ECO:0000256" key="11">
    <source>
        <dbReference type="SAM" id="Phobius"/>
    </source>
</evidence>
<feature type="transmembrane region" description="Helical" evidence="11">
    <location>
        <begin position="1383"/>
        <end position="1402"/>
    </location>
</feature>
<feature type="compositionally biased region" description="Basic and acidic residues" evidence="10">
    <location>
        <begin position="457"/>
        <end position="471"/>
    </location>
</feature>
<dbReference type="InterPro" id="IPR013616">
    <property type="entry name" value="Chitin_synth_N"/>
</dbReference>
<dbReference type="GO" id="GO:0071555">
    <property type="term" value="P:cell wall organization"/>
    <property type="evidence" value="ECO:0007669"/>
    <property type="project" value="UniProtKB-KW"/>
</dbReference>
<protein>
    <recommendedName>
        <fullName evidence="2">chitin synthase</fullName>
        <ecNumber evidence="2">2.4.1.16</ecNumber>
    </recommendedName>
</protein>
<evidence type="ECO:0000259" key="12">
    <source>
        <dbReference type="Pfam" id="PF08407"/>
    </source>
</evidence>
<evidence type="ECO:0000256" key="5">
    <source>
        <dbReference type="ARBA" id="ARBA00022679"/>
    </source>
</evidence>
<feature type="compositionally biased region" description="Low complexity" evidence="10">
    <location>
        <begin position="285"/>
        <end position="300"/>
    </location>
</feature>
<keyword evidence="7 11" id="KW-1133">Transmembrane helix</keyword>
<feature type="transmembrane region" description="Helical" evidence="11">
    <location>
        <begin position="1603"/>
        <end position="1623"/>
    </location>
</feature>
<dbReference type="GO" id="GO:0005886">
    <property type="term" value="C:plasma membrane"/>
    <property type="evidence" value="ECO:0007669"/>
    <property type="project" value="UniProtKB-SubCell"/>
</dbReference>
<evidence type="ECO:0000256" key="2">
    <source>
        <dbReference type="ARBA" id="ARBA00012543"/>
    </source>
</evidence>
<dbReference type="SUPFAM" id="SSF53448">
    <property type="entry name" value="Nucleotide-diphospho-sugar transferases"/>
    <property type="match status" value="1"/>
</dbReference>
<keyword evidence="4" id="KW-0328">Glycosyltransferase</keyword>
<organism evidence="13 14">
    <name type="scientific">Saitoella complicata (strain BCRC 22490 / CBS 7301 / JCM 7358 / NBRC 10748 / NRRL Y-17804)</name>
    <dbReference type="NCBI Taxonomy" id="698492"/>
    <lineage>
        <taxon>Eukaryota</taxon>
        <taxon>Fungi</taxon>
        <taxon>Dikarya</taxon>
        <taxon>Ascomycota</taxon>
        <taxon>Taphrinomycotina</taxon>
        <taxon>Taphrinomycotina incertae sedis</taxon>
        <taxon>Saitoella</taxon>
    </lineage>
</organism>
<evidence type="ECO:0000256" key="9">
    <source>
        <dbReference type="ARBA" id="ARBA00023316"/>
    </source>
</evidence>
<evidence type="ECO:0000256" key="3">
    <source>
        <dbReference type="ARBA" id="ARBA00022475"/>
    </source>
</evidence>
<reference evidence="13 14" key="2">
    <citation type="journal article" date="2014" name="J. Gen. Appl. Microbiol.">
        <title>The early diverging ascomycetous budding yeast Saitoella complicata has three histone deacetylases belonging to the Clr6, Hos2, and Rpd3 lineages.</title>
        <authorList>
            <person name="Nishida H."/>
            <person name="Matsumoto T."/>
            <person name="Kondo S."/>
            <person name="Hamamoto M."/>
            <person name="Yoshikawa H."/>
        </authorList>
    </citation>
    <scope>NUCLEOTIDE SEQUENCE [LARGE SCALE GENOMIC DNA]</scope>
    <source>
        <strain evidence="13 14">NRRL Y-17804</strain>
    </source>
</reference>
<dbReference type="EMBL" id="BACD03000012">
    <property type="protein sequence ID" value="GAO48021.1"/>
    <property type="molecule type" value="Genomic_DNA"/>
</dbReference>
<evidence type="ECO:0000256" key="7">
    <source>
        <dbReference type="ARBA" id="ARBA00022989"/>
    </source>
</evidence>
<feature type="transmembrane region" description="Helical" evidence="11">
    <location>
        <begin position="1308"/>
        <end position="1327"/>
    </location>
</feature>
<dbReference type="InterPro" id="IPR029044">
    <property type="entry name" value="Nucleotide-diphossugar_trans"/>
</dbReference>
<feature type="compositionally biased region" description="Polar residues" evidence="10">
    <location>
        <begin position="647"/>
        <end position="664"/>
    </location>
</feature>
<keyword evidence="5" id="KW-0808">Transferase</keyword>
<evidence type="ECO:0000256" key="4">
    <source>
        <dbReference type="ARBA" id="ARBA00022676"/>
    </source>
</evidence>
<proteinExistence type="predicted"/>
<comment type="caution">
    <text evidence="13">The sequence shown here is derived from an EMBL/GenBank/DDBJ whole genome shotgun (WGS) entry which is preliminary data.</text>
</comment>
<gene>
    <name evidence="13" type="ORF">G7K_2209-t1</name>
</gene>
<feature type="compositionally biased region" description="Polar residues" evidence="10">
    <location>
        <begin position="447"/>
        <end position="456"/>
    </location>
</feature>
<keyword evidence="8 11" id="KW-0472">Membrane</keyword>
<feature type="compositionally biased region" description="Pro residues" evidence="10">
    <location>
        <begin position="15"/>
        <end position="28"/>
    </location>
</feature>
<feature type="region of interest" description="Disordered" evidence="10">
    <location>
        <begin position="176"/>
        <end position="202"/>
    </location>
</feature>
<evidence type="ECO:0000256" key="1">
    <source>
        <dbReference type="ARBA" id="ARBA00004651"/>
    </source>
</evidence>
<dbReference type="GO" id="GO:0004100">
    <property type="term" value="F:chitin synthase activity"/>
    <property type="evidence" value="ECO:0007669"/>
    <property type="project" value="UniProtKB-EC"/>
</dbReference>
<dbReference type="GO" id="GO:0006031">
    <property type="term" value="P:chitin biosynthetic process"/>
    <property type="evidence" value="ECO:0007669"/>
    <property type="project" value="TreeGrafter"/>
</dbReference>
<keyword evidence="9" id="KW-0961">Cell wall biogenesis/degradation</keyword>
<feature type="region of interest" description="Disordered" evidence="10">
    <location>
        <begin position="596"/>
        <end position="702"/>
    </location>
</feature>
<evidence type="ECO:0000256" key="6">
    <source>
        <dbReference type="ARBA" id="ARBA00022692"/>
    </source>
</evidence>
<feature type="compositionally biased region" description="Polar residues" evidence="10">
    <location>
        <begin position="341"/>
        <end position="354"/>
    </location>
</feature>
<feature type="compositionally biased region" description="Polar residues" evidence="10">
    <location>
        <begin position="721"/>
        <end position="733"/>
    </location>
</feature>
<evidence type="ECO:0000256" key="8">
    <source>
        <dbReference type="ARBA" id="ARBA00023136"/>
    </source>
</evidence>
<feature type="region of interest" description="Disordered" evidence="10">
    <location>
        <begin position="8"/>
        <end position="35"/>
    </location>
</feature>
<dbReference type="GO" id="GO:0030428">
    <property type="term" value="C:cell septum"/>
    <property type="evidence" value="ECO:0007669"/>
    <property type="project" value="TreeGrafter"/>
</dbReference>
<feature type="transmembrane region" description="Helical" evidence="11">
    <location>
        <begin position="1475"/>
        <end position="1494"/>
    </location>
</feature>
<dbReference type="PANTHER" id="PTHR22914">
    <property type="entry name" value="CHITIN SYNTHASE"/>
    <property type="match status" value="1"/>
</dbReference>
<feature type="transmembrane region" description="Helical" evidence="11">
    <location>
        <begin position="1414"/>
        <end position="1438"/>
    </location>
</feature>
<dbReference type="InterPro" id="IPR004835">
    <property type="entry name" value="Chitin_synth"/>
</dbReference>
<comment type="subcellular location">
    <subcellularLocation>
        <location evidence="1">Cell membrane</location>
        <topology evidence="1">Multi-pass membrane protein</topology>
    </subcellularLocation>
</comment>
<feature type="region of interest" description="Disordered" evidence="10">
    <location>
        <begin position="244"/>
        <end position="265"/>
    </location>
</feature>
<feature type="compositionally biased region" description="Polar residues" evidence="10">
    <location>
        <begin position="748"/>
        <end position="759"/>
    </location>
</feature>
<dbReference type="Proteomes" id="UP000033140">
    <property type="component" value="Unassembled WGS sequence"/>
</dbReference>
<keyword evidence="3" id="KW-1003">Cell membrane</keyword>
<dbReference type="EC" id="2.4.1.16" evidence="2"/>
<feature type="transmembrane region" description="Helical" evidence="11">
    <location>
        <begin position="1643"/>
        <end position="1665"/>
    </location>
</feature>